<dbReference type="InterPro" id="IPR024775">
    <property type="entry name" value="DinB-like"/>
</dbReference>
<evidence type="ECO:0000313" key="2">
    <source>
        <dbReference type="EMBL" id="PWI57897.1"/>
    </source>
</evidence>
<keyword evidence="3" id="KW-1185">Reference proteome</keyword>
<name>A0A2U3D9E0_SULT2</name>
<sequence>MDKEMSDLLVLYKAVHASVDQMVEGLSEQEWLQKPLPNMNNVASIIEHITLVEQRFLGFLTGKPENIDTGAPFKTDSWNVEKIKMGYSAVAQQVERALNSLTSEELDQHAAKLGIGDVNKRQLVAYLIAHTTHHRGQIPIVKKLNATLSA</sequence>
<comment type="caution">
    <text evidence="2">The sequence shown here is derived from an EMBL/GenBank/DDBJ whole genome shotgun (WGS) entry which is preliminary data.</text>
</comment>
<organism evidence="2 3">
    <name type="scientific">Sulfoacidibacillus thermotolerans</name>
    <name type="common">Acidibacillus sulfuroxidans</name>
    <dbReference type="NCBI Taxonomy" id="1765684"/>
    <lineage>
        <taxon>Bacteria</taxon>
        <taxon>Bacillati</taxon>
        <taxon>Bacillota</taxon>
        <taxon>Bacilli</taxon>
        <taxon>Bacillales</taxon>
        <taxon>Alicyclobacillaceae</taxon>
        <taxon>Sulfoacidibacillus</taxon>
    </lineage>
</organism>
<protein>
    <submittedName>
        <fullName evidence="2">Damage-inducible protein DinB</fullName>
    </submittedName>
</protein>
<proteinExistence type="predicted"/>
<evidence type="ECO:0000259" key="1">
    <source>
        <dbReference type="Pfam" id="PF12867"/>
    </source>
</evidence>
<evidence type="ECO:0000313" key="3">
    <source>
        <dbReference type="Proteomes" id="UP000245380"/>
    </source>
</evidence>
<dbReference type="InterPro" id="IPR034660">
    <property type="entry name" value="DinB/YfiT-like"/>
</dbReference>
<dbReference type="RefSeq" id="WP_109430198.1">
    <property type="nucleotide sequence ID" value="NZ_MPDK01000007.1"/>
</dbReference>
<dbReference type="EMBL" id="MPDK01000007">
    <property type="protein sequence ID" value="PWI57897.1"/>
    <property type="molecule type" value="Genomic_DNA"/>
</dbReference>
<accession>A0A2U3D9E0</accession>
<dbReference type="Proteomes" id="UP000245380">
    <property type="component" value="Unassembled WGS sequence"/>
</dbReference>
<dbReference type="Pfam" id="PF12867">
    <property type="entry name" value="DinB_2"/>
    <property type="match status" value="1"/>
</dbReference>
<feature type="domain" description="DinB-like" evidence="1">
    <location>
        <begin position="13"/>
        <end position="138"/>
    </location>
</feature>
<gene>
    <name evidence="2" type="ORF">BM613_05605</name>
</gene>
<dbReference type="OrthoDB" id="119432at2"/>
<dbReference type="Gene3D" id="1.20.120.450">
    <property type="entry name" value="dinb family like domain"/>
    <property type="match status" value="1"/>
</dbReference>
<dbReference type="AlphaFoldDB" id="A0A2U3D9E0"/>
<dbReference type="SUPFAM" id="SSF109854">
    <property type="entry name" value="DinB/YfiT-like putative metalloenzymes"/>
    <property type="match status" value="1"/>
</dbReference>
<reference evidence="2 3" key="1">
    <citation type="submission" date="2016-11" db="EMBL/GenBank/DDBJ databases">
        <title>Comparative genomics of Acidibacillus ferroxidans species.</title>
        <authorList>
            <person name="Oliveira G."/>
            <person name="Nunes G."/>
            <person name="Oliveira R."/>
            <person name="Araujo F."/>
            <person name="Salim A."/>
            <person name="Scholte L."/>
            <person name="Morais D."/>
            <person name="Nancucheo I."/>
            <person name="Johnson D.B."/>
            <person name="Grail B."/>
            <person name="Bittencourt J."/>
            <person name="Valadares R."/>
        </authorList>
    </citation>
    <scope>NUCLEOTIDE SEQUENCE [LARGE SCALE GENOMIC DNA]</scope>
    <source>
        <strain evidence="2 3">Y002</strain>
    </source>
</reference>